<accession>A0AAN9LL22</accession>
<evidence type="ECO:0000313" key="2">
    <source>
        <dbReference type="Proteomes" id="UP001367508"/>
    </source>
</evidence>
<dbReference type="EMBL" id="JAYMYQ010000004">
    <property type="protein sequence ID" value="KAK7337601.1"/>
    <property type="molecule type" value="Genomic_DNA"/>
</dbReference>
<gene>
    <name evidence="1" type="ORF">VNO77_18183</name>
</gene>
<proteinExistence type="predicted"/>
<protein>
    <submittedName>
        <fullName evidence="1">Uncharacterized protein</fullName>
    </submittedName>
</protein>
<dbReference type="Proteomes" id="UP001367508">
    <property type="component" value="Unassembled WGS sequence"/>
</dbReference>
<keyword evidence="2" id="KW-1185">Reference proteome</keyword>
<name>A0AAN9LL22_CANGL</name>
<evidence type="ECO:0000313" key="1">
    <source>
        <dbReference type="EMBL" id="KAK7337601.1"/>
    </source>
</evidence>
<comment type="caution">
    <text evidence="1">The sequence shown here is derived from an EMBL/GenBank/DDBJ whole genome shotgun (WGS) entry which is preliminary data.</text>
</comment>
<dbReference type="AlphaFoldDB" id="A0AAN9LL22"/>
<reference evidence="1 2" key="1">
    <citation type="submission" date="2024-01" db="EMBL/GenBank/DDBJ databases">
        <title>The genomes of 5 underutilized Papilionoideae crops provide insights into root nodulation and disease resistanc.</title>
        <authorList>
            <person name="Jiang F."/>
        </authorList>
    </citation>
    <scope>NUCLEOTIDE SEQUENCE [LARGE SCALE GENOMIC DNA]</scope>
    <source>
        <strain evidence="1">LVBAO_FW01</strain>
        <tissue evidence="1">Leaves</tissue>
    </source>
</reference>
<sequence length="103" mass="11352">MVGFVEGPSLHSEHLSVCGGGVMVHAEAHPTILNPHMPHVSYHIISNVPVVSHSHVKLALDSRASVYSLSVLFVFMNIATLKFLDDGDRFTTRQEPPNTTHRK</sequence>
<organism evidence="1 2">
    <name type="scientific">Canavalia gladiata</name>
    <name type="common">Sword bean</name>
    <name type="synonym">Dolichos gladiatus</name>
    <dbReference type="NCBI Taxonomy" id="3824"/>
    <lineage>
        <taxon>Eukaryota</taxon>
        <taxon>Viridiplantae</taxon>
        <taxon>Streptophyta</taxon>
        <taxon>Embryophyta</taxon>
        <taxon>Tracheophyta</taxon>
        <taxon>Spermatophyta</taxon>
        <taxon>Magnoliopsida</taxon>
        <taxon>eudicotyledons</taxon>
        <taxon>Gunneridae</taxon>
        <taxon>Pentapetalae</taxon>
        <taxon>rosids</taxon>
        <taxon>fabids</taxon>
        <taxon>Fabales</taxon>
        <taxon>Fabaceae</taxon>
        <taxon>Papilionoideae</taxon>
        <taxon>50 kb inversion clade</taxon>
        <taxon>NPAAA clade</taxon>
        <taxon>indigoferoid/millettioid clade</taxon>
        <taxon>Phaseoleae</taxon>
        <taxon>Canavalia</taxon>
    </lineage>
</organism>